<protein>
    <recommendedName>
        <fullName evidence="1">Protein Gp5 N-terminal OB-fold domain-containing protein</fullName>
    </recommendedName>
</protein>
<dbReference type="EMBL" id="UINC01024023">
    <property type="protein sequence ID" value="SVA96871.1"/>
    <property type="molecule type" value="Genomic_DNA"/>
</dbReference>
<feature type="non-terminal residue" evidence="2">
    <location>
        <position position="628"/>
    </location>
</feature>
<dbReference type="InterPro" id="IPR009590">
    <property type="entry name" value="Gp5_OB_N"/>
</dbReference>
<proteinExistence type="predicted"/>
<evidence type="ECO:0000259" key="1">
    <source>
        <dbReference type="Pfam" id="PF06714"/>
    </source>
</evidence>
<accession>A0A382A6J5</accession>
<organism evidence="2">
    <name type="scientific">marine metagenome</name>
    <dbReference type="NCBI Taxonomy" id="408172"/>
    <lineage>
        <taxon>unclassified sequences</taxon>
        <taxon>metagenomes</taxon>
        <taxon>ecological metagenomes</taxon>
    </lineage>
</organism>
<feature type="domain" description="Protein Gp5 N-terminal OB-fold" evidence="1">
    <location>
        <begin position="39"/>
        <end position="124"/>
    </location>
</feature>
<gene>
    <name evidence="2" type="ORF">METZ01_LOCUS149725</name>
</gene>
<dbReference type="AlphaFoldDB" id="A0A382A6J5"/>
<name>A0A382A6J5_9ZZZZ</name>
<dbReference type="Gene3D" id="3.10.450.190">
    <property type="match status" value="1"/>
</dbReference>
<evidence type="ECO:0000313" key="2">
    <source>
        <dbReference type="EMBL" id="SVA96871.1"/>
    </source>
</evidence>
<reference evidence="2" key="1">
    <citation type="submission" date="2018-05" db="EMBL/GenBank/DDBJ databases">
        <authorList>
            <person name="Lanie J.A."/>
            <person name="Ng W.-L."/>
            <person name="Kazmierczak K.M."/>
            <person name="Andrzejewski T.M."/>
            <person name="Davidsen T.M."/>
            <person name="Wayne K.J."/>
            <person name="Tettelin H."/>
            <person name="Glass J.I."/>
            <person name="Rusch D."/>
            <person name="Podicherti R."/>
            <person name="Tsui H.-C.T."/>
            <person name="Winkler M.E."/>
        </authorList>
    </citation>
    <scope>NUCLEOTIDE SEQUENCE</scope>
</reference>
<feature type="non-terminal residue" evidence="2">
    <location>
        <position position="1"/>
    </location>
</feature>
<sequence length="628" mass="69900">MAFLGQDGFVWAIGVVEDRFDPEKQGRVRVRWLGYHTDEKARILTKDLPWAQVMQPVSNNSMTGVGDAPVNLVEGSWVVGFFRDPGTLQDPIVIGTMPGQNTTTALTAESGKKWAEYRGVYKKYNQDQNYGDDNKVIEGSENDYKDYERGFFDPTVDQRKIPAPPSEMSWMNSMAGTAATLSSPYIVFDYEDPKLFPRIMNWSPEDMDLWDLDCDGAIKPKEFETGGPNSYARINHSDVLHDMFKTTRRVTSDIRWCTAWTDFGKFQWPDTMTYSKDYSEKPTNFVIGKGTKWIVADRLKGEDRDAVTFSTGYLETDYWRDPTRSMPTWPWIRQMAAVSKDPSSLTGISPTDTRAGWGQTSGDETGYWALSGESYRTTYPRVRYLQKGHLSPSQRDEIKKLFEHGHYGTGTYQLDAKEGERREDIQWDDVKNSDLVVVPTPDTNRLALGGIPIASFDGSSLTTQSGFFTTADTSMGANARPLNLQSGDIVQIAGCRGMEECNGHVFRALSVGYSGGVFSISLGTVDGKSWSGPGGISWSGDSWSVSAGAVTAPTTAGDYVANTGVVLIDPHPVLQWKSDARERQINVGSPNAESGLSKVFWNQPTSTFAAQYPFNNVYESESGHIKEY</sequence>
<dbReference type="Gene3D" id="2.40.50.260">
    <property type="entry name" value="Nucleic acid-binding protein domain"/>
    <property type="match status" value="1"/>
</dbReference>
<dbReference type="Pfam" id="PF06714">
    <property type="entry name" value="Gp5_OB"/>
    <property type="match status" value="1"/>
</dbReference>
<dbReference type="SUPFAM" id="SSF69255">
    <property type="entry name" value="gp5 N-terminal domain-like"/>
    <property type="match status" value="1"/>
</dbReference>